<keyword evidence="4" id="KW-0206">Cytoskeleton</keyword>
<dbReference type="PANTHER" id="PTHR18905:SF13">
    <property type="entry name" value="NON-CENTROSOMAL MICROTUBULE ARRAY"/>
    <property type="match status" value="1"/>
</dbReference>
<dbReference type="PROSITE" id="PS50222">
    <property type="entry name" value="EF_HAND_2"/>
    <property type="match status" value="1"/>
</dbReference>
<sequence>MTSSDHTLDDDNTHVQELKRCGIFNTLFFIKLGVVYNSYLNRLTRYEARLLCENTPDLDQLSVIDINGLFERADADRTGRISVQQFLAQYRLQKRLSAEVHFIADSYVSSLNLFEALDPTNSGTIDCQDLMEYWSKAGLRIDEGLAVLMAPVAVKWILMCTIREVESRAEHLHKQLQIANQRRTLLIEELEHNQLSIEQGYEKRLRLVFHALLRLYIFN</sequence>
<evidence type="ECO:0000256" key="1">
    <source>
        <dbReference type="ARBA" id="ARBA00004300"/>
    </source>
</evidence>
<evidence type="ECO:0000256" key="3">
    <source>
        <dbReference type="ARBA" id="ARBA00022553"/>
    </source>
</evidence>
<dbReference type="WBParaSite" id="Hba_11239">
    <property type="protein sequence ID" value="Hba_11239"/>
    <property type="gene ID" value="Hba_11239"/>
</dbReference>
<reference evidence="7" key="1">
    <citation type="submission" date="2016-11" db="UniProtKB">
        <authorList>
            <consortium name="WormBaseParasite"/>
        </authorList>
    </citation>
    <scope>IDENTIFICATION</scope>
</reference>
<dbReference type="AlphaFoldDB" id="A0A1I7X0Z9"/>
<keyword evidence="6" id="KW-1185">Reference proteome</keyword>
<evidence type="ECO:0000259" key="5">
    <source>
        <dbReference type="PROSITE" id="PS50222"/>
    </source>
</evidence>
<dbReference type="SUPFAM" id="SSF47473">
    <property type="entry name" value="EF-hand"/>
    <property type="match status" value="1"/>
</dbReference>
<comment type="subcellular location">
    <subcellularLocation>
        <location evidence="1">Cytoplasm</location>
        <location evidence="1">Cytoskeleton</location>
        <location evidence="1">Microtubule organizing center</location>
        <location evidence="1">Centrosome</location>
    </subcellularLocation>
</comment>
<evidence type="ECO:0000256" key="2">
    <source>
        <dbReference type="ARBA" id="ARBA00022490"/>
    </source>
</evidence>
<evidence type="ECO:0000313" key="7">
    <source>
        <dbReference type="WBParaSite" id="Hba_11239"/>
    </source>
</evidence>
<dbReference type="PANTHER" id="PTHR18905">
    <property type="entry name" value="NINEIN"/>
    <property type="match status" value="1"/>
</dbReference>
<keyword evidence="3" id="KW-0597">Phosphoprotein</keyword>
<protein>
    <submittedName>
        <fullName evidence="7">EF-hand domain-containing protein</fullName>
    </submittedName>
</protein>
<organism evidence="6 7">
    <name type="scientific">Heterorhabditis bacteriophora</name>
    <name type="common">Entomopathogenic nematode worm</name>
    <dbReference type="NCBI Taxonomy" id="37862"/>
    <lineage>
        <taxon>Eukaryota</taxon>
        <taxon>Metazoa</taxon>
        <taxon>Ecdysozoa</taxon>
        <taxon>Nematoda</taxon>
        <taxon>Chromadorea</taxon>
        <taxon>Rhabditida</taxon>
        <taxon>Rhabditina</taxon>
        <taxon>Rhabditomorpha</taxon>
        <taxon>Strongyloidea</taxon>
        <taxon>Heterorhabditidae</taxon>
        <taxon>Heterorhabditis</taxon>
    </lineage>
</organism>
<dbReference type="InterPro" id="IPR011992">
    <property type="entry name" value="EF-hand-dom_pair"/>
</dbReference>
<accession>A0A1I7X0Z9</accession>
<proteinExistence type="predicted"/>
<dbReference type="GO" id="GO:0005509">
    <property type="term" value="F:calcium ion binding"/>
    <property type="evidence" value="ECO:0007669"/>
    <property type="project" value="InterPro"/>
</dbReference>
<dbReference type="Proteomes" id="UP000095283">
    <property type="component" value="Unplaced"/>
</dbReference>
<dbReference type="GO" id="GO:0034454">
    <property type="term" value="P:microtubule anchoring at centrosome"/>
    <property type="evidence" value="ECO:0007669"/>
    <property type="project" value="TreeGrafter"/>
</dbReference>
<keyword evidence="2" id="KW-0963">Cytoplasm</keyword>
<evidence type="ECO:0000256" key="4">
    <source>
        <dbReference type="ARBA" id="ARBA00023212"/>
    </source>
</evidence>
<feature type="domain" description="EF-hand" evidence="5">
    <location>
        <begin position="61"/>
        <end position="96"/>
    </location>
</feature>
<dbReference type="Gene3D" id="1.10.238.10">
    <property type="entry name" value="EF-hand"/>
    <property type="match status" value="1"/>
</dbReference>
<name>A0A1I7X0Z9_HETBA</name>
<evidence type="ECO:0000313" key="6">
    <source>
        <dbReference type="Proteomes" id="UP000095283"/>
    </source>
</evidence>
<dbReference type="GO" id="GO:0005813">
    <property type="term" value="C:centrosome"/>
    <property type="evidence" value="ECO:0007669"/>
    <property type="project" value="UniProtKB-SubCell"/>
</dbReference>
<dbReference type="InterPro" id="IPR002048">
    <property type="entry name" value="EF_hand_dom"/>
</dbReference>